<dbReference type="EMBL" id="FN594978">
    <property type="protein sequence ID" value="CCB45174.1"/>
    <property type="molecule type" value="Genomic_DNA"/>
</dbReference>
<proteinExistence type="predicted"/>
<dbReference type="eggNOG" id="ENOG502QVHB">
    <property type="taxonomic scope" value="Eukaryota"/>
</dbReference>
<protein>
    <recommendedName>
        <fullName evidence="3">starch synthase</fullName>
        <ecNumber evidence="3">2.4.1.21</ecNumber>
    </recommendedName>
</protein>
<evidence type="ECO:0000313" key="9">
    <source>
        <dbReference type="Proteomes" id="UP000009183"/>
    </source>
</evidence>
<dbReference type="PANTHER" id="PTHR46083:SF3">
    <property type="entry name" value="UDP-GLYCOSYLTRANSFERASE SUPERFAMILY PROTEIN"/>
    <property type="match status" value="1"/>
</dbReference>
<gene>
    <name evidence="8" type="ordered locus">VIT_07s0205g00090</name>
</gene>
<keyword evidence="4" id="KW-0328">Glycosyltransferase</keyword>
<organism evidence="8 9">
    <name type="scientific">Vitis vinifera</name>
    <name type="common">Grape</name>
    <dbReference type="NCBI Taxonomy" id="29760"/>
    <lineage>
        <taxon>Eukaryota</taxon>
        <taxon>Viridiplantae</taxon>
        <taxon>Streptophyta</taxon>
        <taxon>Embryophyta</taxon>
        <taxon>Tracheophyta</taxon>
        <taxon>Spermatophyta</taxon>
        <taxon>Magnoliopsida</taxon>
        <taxon>eudicotyledons</taxon>
        <taxon>Gunneridae</taxon>
        <taxon>Pentapetalae</taxon>
        <taxon>rosids</taxon>
        <taxon>Vitales</taxon>
        <taxon>Vitaceae</taxon>
        <taxon>Viteae</taxon>
        <taxon>Vitis</taxon>
    </lineage>
</organism>
<dbReference type="InParanoid" id="F6GYY8"/>
<evidence type="ECO:0000256" key="2">
    <source>
        <dbReference type="ARBA" id="ARBA00004727"/>
    </source>
</evidence>
<sequence>METLINAAIPWAFGFPKFNTSNKHRVKPRTVRCLRKNDEVNRLFEAPSQMENGFHIVHICTEMVPVVSVGSLASYVTGLSHALQRQGNLVEVILPKYASLDLDEVQGLREIEAEFYSYFNGQLQGNRIWTGVVYGIGVTFIQPVHYSTFFTRERLYGYPDDFERFSYFSRASLDYIVKSGKQPDVLHIHNWETAIVGPLFWDVFVKQVQLRIKFICSMY</sequence>
<dbReference type="ExpressionAtlas" id="F6GYY8">
    <property type="expression patterns" value="baseline"/>
</dbReference>
<evidence type="ECO:0000256" key="1">
    <source>
        <dbReference type="ARBA" id="ARBA00001478"/>
    </source>
</evidence>
<dbReference type="GO" id="GO:0009011">
    <property type="term" value="F:alpha-1,4-glucan glucosyltransferase (ADP-glucose donor) activity"/>
    <property type="evidence" value="ECO:0007669"/>
    <property type="project" value="UniProtKB-EC"/>
</dbReference>
<evidence type="ECO:0000256" key="3">
    <source>
        <dbReference type="ARBA" id="ARBA00012588"/>
    </source>
</evidence>
<dbReference type="SUPFAM" id="SSF53756">
    <property type="entry name" value="UDP-Glycosyltransferase/glycogen phosphorylase"/>
    <property type="match status" value="1"/>
</dbReference>
<comment type="pathway">
    <text evidence="2">Glycan biosynthesis; starch biosynthesis.</text>
</comment>
<evidence type="ECO:0000256" key="6">
    <source>
        <dbReference type="ARBA" id="ARBA00022922"/>
    </source>
</evidence>
<feature type="domain" description="Starch synthase catalytic" evidence="7">
    <location>
        <begin position="55"/>
        <end position="206"/>
    </location>
</feature>
<dbReference type="Pfam" id="PF08323">
    <property type="entry name" value="Glyco_transf_5"/>
    <property type="match status" value="1"/>
</dbReference>
<dbReference type="EC" id="2.4.1.21" evidence="3"/>
<dbReference type="AlphaFoldDB" id="F6GYY8"/>
<evidence type="ECO:0000256" key="5">
    <source>
        <dbReference type="ARBA" id="ARBA00022679"/>
    </source>
</evidence>
<dbReference type="HOGENOM" id="CLU_1263498_0_0_1"/>
<evidence type="ECO:0000256" key="4">
    <source>
        <dbReference type="ARBA" id="ARBA00022676"/>
    </source>
</evidence>
<dbReference type="UniPathway" id="UPA00152"/>
<evidence type="ECO:0000259" key="7">
    <source>
        <dbReference type="Pfam" id="PF08323"/>
    </source>
</evidence>
<keyword evidence="5" id="KW-0808">Transferase</keyword>
<accession>F6GYY8</accession>
<dbReference type="Proteomes" id="UP000009183">
    <property type="component" value="Chromosome 7"/>
</dbReference>
<dbReference type="Gene3D" id="3.40.50.2000">
    <property type="entry name" value="Glycogen Phosphorylase B"/>
    <property type="match status" value="1"/>
</dbReference>
<name>F6GYY8_VITVI</name>
<dbReference type="GO" id="GO:0019252">
    <property type="term" value="P:starch biosynthetic process"/>
    <property type="evidence" value="ECO:0007669"/>
    <property type="project" value="UniProtKB-UniPathway"/>
</dbReference>
<comment type="catalytic activity">
    <reaction evidence="1">
        <text>[(1-&gt;4)-alpha-D-glucosyl](n) + ADP-alpha-D-glucose = [(1-&gt;4)-alpha-D-glucosyl](n+1) + ADP + H(+)</text>
        <dbReference type="Rhea" id="RHEA:18189"/>
        <dbReference type="Rhea" id="RHEA-COMP:9584"/>
        <dbReference type="Rhea" id="RHEA-COMP:9587"/>
        <dbReference type="ChEBI" id="CHEBI:15378"/>
        <dbReference type="ChEBI" id="CHEBI:15444"/>
        <dbReference type="ChEBI" id="CHEBI:57498"/>
        <dbReference type="ChEBI" id="CHEBI:456216"/>
        <dbReference type="EC" id="2.4.1.21"/>
    </reaction>
</comment>
<dbReference type="PANTHER" id="PTHR46083">
    <property type="match status" value="1"/>
</dbReference>
<keyword evidence="6" id="KW-0750">Starch biosynthesis</keyword>
<dbReference type="InterPro" id="IPR013534">
    <property type="entry name" value="Starch_synth_cat_dom"/>
</dbReference>
<evidence type="ECO:0000313" key="8">
    <source>
        <dbReference type="EMBL" id="CCB45174.1"/>
    </source>
</evidence>
<dbReference type="PaxDb" id="29760-VIT_07s0205g00090.t01"/>
<reference evidence="9" key="1">
    <citation type="journal article" date="2007" name="Nature">
        <title>The grapevine genome sequence suggests ancestral hexaploidization in major angiosperm phyla.</title>
        <authorList>
            <consortium name="The French-Italian Public Consortium for Grapevine Genome Characterization."/>
            <person name="Jaillon O."/>
            <person name="Aury J.-M."/>
            <person name="Noel B."/>
            <person name="Policriti A."/>
            <person name="Clepet C."/>
            <person name="Casagrande A."/>
            <person name="Choisne N."/>
            <person name="Aubourg S."/>
            <person name="Vitulo N."/>
            <person name="Jubin C."/>
            <person name="Vezzi A."/>
            <person name="Legeai F."/>
            <person name="Hugueney P."/>
            <person name="Dasilva C."/>
            <person name="Horner D."/>
            <person name="Mica E."/>
            <person name="Jublot D."/>
            <person name="Poulain J."/>
            <person name="Bruyere C."/>
            <person name="Billault A."/>
            <person name="Segurens B."/>
            <person name="Gouyvenoux M."/>
            <person name="Ugarte E."/>
            <person name="Cattonaro F."/>
            <person name="Anthouard V."/>
            <person name="Vico V."/>
            <person name="Del Fabbro C."/>
            <person name="Alaux M."/>
            <person name="Di Gaspero G."/>
            <person name="Dumas V."/>
            <person name="Felice N."/>
            <person name="Paillard S."/>
            <person name="Juman I."/>
            <person name="Moroldo M."/>
            <person name="Scalabrin S."/>
            <person name="Canaguier A."/>
            <person name="Le Clainche I."/>
            <person name="Malacrida G."/>
            <person name="Durand E."/>
            <person name="Pesole G."/>
            <person name="Laucou V."/>
            <person name="Chatelet P."/>
            <person name="Merdinoglu D."/>
            <person name="Delledonne M."/>
            <person name="Pezzotti M."/>
            <person name="Lecharny A."/>
            <person name="Scarpelli C."/>
            <person name="Artiguenave F."/>
            <person name="Pe M.E."/>
            <person name="Valle G."/>
            <person name="Morgante M."/>
            <person name="Caboche M."/>
            <person name="Adam-Blondon A.-F."/>
            <person name="Weissenbach J."/>
            <person name="Quetier F."/>
            <person name="Wincker P."/>
        </authorList>
    </citation>
    <scope>NUCLEOTIDE SEQUENCE [LARGE SCALE GENOMIC DNA]</scope>
    <source>
        <strain evidence="9">cv. Pinot noir / PN40024</strain>
    </source>
</reference>
<dbReference type="STRING" id="29760.F6GYY8"/>
<keyword evidence="9" id="KW-1185">Reference proteome</keyword>